<reference evidence="1 2" key="1">
    <citation type="submission" date="2024-01" db="EMBL/GenBank/DDBJ databases">
        <authorList>
            <person name="Waweru B."/>
        </authorList>
    </citation>
    <scope>NUCLEOTIDE SEQUENCE [LARGE SCALE GENOMIC DNA]</scope>
</reference>
<dbReference type="EMBL" id="CAWUPB010000903">
    <property type="protein sequence ID" value="CAK7328691.1"/>
    <property type="molecule type" value="Genomic_DNA"/>
</dbReference>
<dbReference type="AlphaFoldDB" id="A0AAV1R3W3"/>
<evidence type="ECO:0000313" key="1">
    <source>
        <dbReference type="EMBL" id="CAK7328691.1"/>
    </source>
</evidence>
<evidence type="ECO:0000313" key="2">
    <source>
        <dbReference type="Proteomes" id="UP001314170"/>
    </source>
</evidence>
<name>A0AAV1R3W3_9ROSI</name>
<sequence length="67" mass="7596">MEQAPRETKDGNRNLKMSHVLLWGVTSEDDYRSTAGSQPLRALISPKAFIVPPPRQILSSRTETFRL</sequence>
<proteinExistence type="predicted"/>
<accession>A0AAV1R3W3</accession>
<protein>
    <submittedName>
        <fullName evidence="1">Uncharacterized protein</fullName>
    </submittedName>
</protein>
<comment type="caution">
    <text evidence="1">The sequence shown here is derived from an EMBL/GenBank/DDBJ whole genome shotgun (WGS) entry which is preliminary data.</text>
</comment>
<dbReference type="Proteomes" id="UP001314170">
    <property type="component" value="Unassembled WGS sequence"/>
</dbReference>
<gene>
    <name evidence="1" type="ORF">DCAF_LOCUS6423</name>
</gene>
<keyword evidence="2" id="KW-1185">Reference proteome</keyword>
<organism evidence="1 2">
    <name type="scientific">Dovyalis caffra</name>
    <dbReference type="NCBI Taxonomy" id="77055"/>
    <lineage>
        <taxon>Eukaryota</taxon>
        <taxon>Viridiplantae</taxon>
        <taxon>Streptophyta</taxon>
        <taxon>Embryophyta</taxon>
        <taxon>Tracheophyta</taxon>
        <taxon>Spermatophyta</taxon>
        <taxon>Magnoliopsida</taxon>
        <taxon>eudicotyledons</taxon>
        <taxon>Gunneridae</taxon>
        <taxon>Pentapetalae</taxon>
        <taxon>rosids</taxon>
        <taxon>fabids</taxon>
        <taxon>Malpighiales</taxon>
        <taxon>Salicaceae</taxon>
        <taxon>Flacourtieae</taxon>
        <taxon>Dovyalis</taxon>
    </lineage>
</organism>